<keyword evidence="2" id="KW-0067">ATP-binding</keyword>
<dbReference type="PANTHER" id="PTHR43384">
    <property type="entry name" value="SEPTUM SITE-DETERMINING PROTEIN MIND HOMOLOG, CHLOROPLASTIC-RELATED"/>
    <property type="match status" value="1"/>
</dbReference>
<dbReference type="InterPro" id="IPR050625">
    <property type="entry name" value="ParA/MinD_ATPase"/>
</dbReference>
<dbReference type="Gene3D" id="3.40.50.300">
    <property type="entry name" value="P-loop containing nucleotide triphosphate hydrolases"/>
    <property type="match status" value="1"/>
</dbReference>
<keyword evidence="1" id="KW-0547">Nucleotide-binding</keyword>
<dbReference type="Proteomes" id="UP001302274">
    <property type="component" value="Unassembled WGS sequence"/>
</dbReference>
<evidence type="ECO:0000313" key="4">
    <source>
        <dbReference type="Proteomes" id="UP001302274"/>
    </source>
</evidence>
<dbReference type="Pfam" id="PF10609">
    <property type="entry name" value="ParA"/>
    <property type="match status" value="1"/>
</dbReference>
<keyword evidence="4" id="KW-1185">Reference proteome</keyword>
<proteinExistence type="predicted"/>
<evidence type="ECO:0000256" key="1">
    <source>
        <dbReference type="ARBA" id="ARBA00022741"/>
    </source>
</evidence>
<accession>A0ABU5VUZ4</accession>
<sequence length="318" mass="35121">MFNNNDESSLSSDFQKHLTPQGAPKIWAIGGGKGGVGKSLVTANLAICLALMGHKVAAIDLDLGGANLHTCLGVPIPDKTLSDYLSKKVRTLTELLTPTAINNLFIISGAQDDLGIANLKQMHKAKLLNQFSELPVDYVLLDLGAGTTFNTIDFFIAADQGIITTLPEPTSIENSYRFIKTVYHRKLKMAEELLEIGPLIDQAMNAKLSQNSTPADLINRVAEINPTVGAKLRAEIQRLQPKLIINQVRTQSDIDIGFSMKLISKKYFGINLDYVGYLDYDATVWQSVKKRKPLLMEFPNSTLVNNFDRIIHRLLNIN</sequence>
<dbReference type="InterPro" id="IPR027417">
    <property type="entry name" value="P-loop_NTPase"/>
</dbReference>
<gene>
    <name evidence="3" type="ORF">SHI21_11695</name>
</gene>
<dbReference type="RefSeq" id="WP_323576771.1">
    <property type="nucleotide sequence ID" value="NZ_JAYGJQ010000002.1"/>
</dbReference>
<evidence type="ECO:0000313" key="3">
    <source>
        <dbReference type="EMBL" id="MEA9356876.1"/>
    </source>
</evidence>
<evidence type="ECO:0000256" key="2">
    <source>
        <dbReference type="ARBA" id="ARBA00022840"/>
    </source>
</evidence>
<organism evidence="3 4">
    <name type="scientific">Bacteriovorax antarcticus</name>
    <dbReference type="NCBI Taxonomy" id="3088717"/>
    <lineage>
        <taxon>Bacteria</taxon>
        <taxon>Pseudomonadati</taxon>
        <taxon>Bdellovibrionota</taxon>
        <taxon>Bacteriovoracia</taxon>
        <taxon>Bacteriovoracales</taxon>
        <taxon>Bacteriovoracaceae</taxon>
        <taxon>Bacteriovorax</taxon>
    </lineage>
</organism>
<dbReference type="PANTHER" id="PTHR43384:SF4">
    <property type="entry name" value="CELLULOSE BIOSYNTHESIS PROTEIN BCSQ-RELATED"/>
    <property type="match status" value="1"/>
</dbReference>
<name>A0ABU5VUZ4_9BACT</name>
<reference evidence="3 4" key="1">
    <citation type="submission" date="2023-11" db="EMBL/GenBank/DDBJ databases">
        <title>A Novel Polar Bacteriovorax (B. antarcticus) Isolated from the Biocrust in Antarctica.</title>
        <authorList>
            <person name="Mun W."/>
            <person name="Choi S.Y."/>
            <person name="Mitchell R.J."/>
        </authorList>
    </citation>
    <scope>NUCLEOTIDE SEQUENCE [LARGE SCALE GENOMIC DNA]</scope>
    <source>
        <strain evidence="3 4">PP10</strain>
    </source>
</reference>
<protein>
    <submittedName>
        <fullName evidence="3">P-loop NTPase</fullName>
    </submittedName>
</protein>
<comment type="caution">
    <text evidence="3">The sequence shown here is derived from an EMBL/GenBank/DDBJ whole genome shotgun (WGS) entry which is preliminary data.</text>
</comment>
<dbReference type="SUPFAM" id="SSF52540">
    <property type="entry name" value="P-loop containing nucleoside triphosphate hydrolases"/>
    <property type="match status" value="1"/>
</dbReference>
<dbReference type="EMBL" id="JAYGJQ010000002">
    <property type="protein sequence ID" value="MEA9356876.1"/>
    <property type="molecule type" value="Genomic_DNA"/>
</dbReference>
<dbReference type="InterPro" id="IPR033756">
    <property type="entry name" value="YlxH/NBP35"/>
</dbReference>